<name>A0A1H5X7P2_9RHOB</name>
<sequence length="38" mass="4200">MMAWRIRGALPPSALTGLTPRSIFGKMKEQGVRGEERA</sequence>
<evidence type="ECO:0000313" key="2">
    <source>
        <dbReference type="Proteomes" id="UP000236742"/>
    </source>
</evidence>
<reference evidence="1 2" key="1">
    <citation type="submission" date="2016-10" db="EMBL/GenBank/DDBJ databases">
        <authorList>
            <person name="de Groot N.N."/>
        </authorList>
    </citation>
    <scope>NUCLEOTIDE SEQUENCE [LARGE SCALE GENOMIC DNA]</scope>
    <source>
        <strain evidence="1 2">DSM 23413</strain>
    </source>
</reference>
<dbReference type="AlphaFoldDB" id="A0A1H5X7P2"/>
<protein>
    <submittedName>
        <fullName evidence="1">Uncharacterized protein</fullName>
    </submittedName>
</protein>
<gene>
    <name evidence="1" type="ORF">SAMN05421751_11024</name>
</gene>
<evidence type="ECO:0000313" key="1">
    <source>
        <dbReference type="EMBL" id="SEG07758.1"/>
    </source>
</evidence>
<proteinExistence type="predicted"/>
<organism evidence="1 2">
    <name type="scientific">Jhaorihella thermophila</name>
    <dbReference type="NCBI Taxonomy" id="488547"/>
    <lineage>
        <taxon>Bacteria</taxon>
        <taxon>Pseudomonadati</taxon>
        <taxon>Pseudomonadota</taxon>
        <taxon>Alphaproteobacteria</taxon>
        <taxon>Rhodobacterales</taxon>
        <taxon>Paracoccaceae</taxon>
        <taxon>Jhaorihella</taxon>
    </lineage>
</organism>
<keyword evidence="2" id="KW-1185">Reference proteome</keyword>
<dbReference type="Proteomes" id="UP000236742">
    <property type="component" value="Unassembled WGS sequence"/>
</dbReference>
<dbReference type="EMBL" id="FNVD01000010">
    <property type="protein sequence ID" value="SEG07758.1"/>
    <property type="molecule type" value="Genomic_DNA"/>
</dbReference>
<accession>A0A1H5X7P2</accession>